<comment type="caution">
    <text evidence="1">The sequence shown here is derived from an EMBL/GenBank/DDBJ whole genome shotgun (WGS) entry which is preliminary data.</text>
</comment>
<reference evidence="1" key="1">
    <citation type="submission" date="2021-02" db="EMBL/GenBank/DDBJ databases">
        <authorList>
            <consortium name="DOE Joint Genome Institute"/>
            <person name="Ahrendt S."/>
            <person name="Looney B.P."/>
            <person name="Miyauchi S."/>
            <person name="Morin E."/>
            <person name="Drula E."/>
            <person name="Courty P.E."/>
            <person name="Chicoki N."/>
            <person name="Fauchery L."/>
            <person name="Kohler A."/>
            <person name="Kuo A."/>
            <person name="Labutti K."/>
            <person name="Pangilinan J."/>
            <person name="Lipzen A."/>
            <person name="Riley R."/>
            <person name="Andreopoulos W."/>
            <person name="He G."/>
            <person name="Johnson J."/>
            <person name="Barry K.W."/>
            <person name="Grigoriev I.V."/>
            <person name="Nagy L."/>
            <person name="Hibbett D."/>
            <person name="Henrissat B."/>
            <person name="Matheny P.B."/>
            <person name="Labbe J."/>
            <person name="Martin F."/>
        </authorList>
    </citation>
    <scope>NUCLEOTIDE SEQUENCE</scope>
    <source>
        <strain evidence="1">EC-137</strain>
    </source>
</reference>
<keyword evidence="1" id="KW-0808">Transferase</keyword>
<organism evidence="1 2">
    <name type="scientific">Vararia minispora EC-137</name>
    <dbReference type="NCBI Taxonomy" id="1314806"/>
    <lineage>
        <taxon>Eukaryota</taxon>
        <taxon>Fungi</taxon>
        <taxon>Dikarya</taxon>
        <taxon>Basidiomycota</taxon>
        <taxon>Agaricomycotina</taxon>
        <taxon>Agaricomycetes</taxon>
        <taxon>Russulales</taxon>
        <taxon>Lachnocladiaceae</taxon>
        <taxon>Vararia</taxon>
    </lineage>
</organism>
<proteinExistence type="predicted"/>
<evidence type="ECO:0000313" key="1">
    <source>
        <dbReference type="EMBL" id="KAI0026599.1"/>
    </source>
</evidence>
<protein>
    <submittedName>
        <fullName evidence="1">Pyridoxal phosphate-dependent transferase</fullName>
    </submittedName>
</protein>
<sequence length="429" mass="45659">MSALNAKLAAALASRDARNIRRRLPDPSSAASPPYTDFSSNDYLSLAASPLLRARLLAALAAAPDALGSGGSRLLVNGAQHTALEDRLRTFFAADAALLFNSGFDANAGFFACVPQPGDILLADEHIHASVHDGARASRLPPPARRTFAHNDLRALRTELLRARADLPAGASVFVAVESVYSMDGTLAPLADIVHITETLFPHRNALLVVDEAHATGIYGPCGRGLVASLRLERRVFARLHTFGKALASSGAVVLTSPLVRDYLLNFARPLIYTTALANTSIVAASCAFDLLQDGTASALAETLHAITAYLLSRLRTALARIPPHILRLPPHLSSPTTKQTPAQTHPPAPIVPLLTPLARPLSAHLRTRGMNARPISWPTVPKGADRVRVCVQARTSRADVDRLVEALSVWAEGVVRAEGQALGVECKL</sequence>
<dbReference type="Proteomes" id="UP000814128">
    <property type="component" value="Unassembled WGS sequence"/>
</dbReference>
<keyword evidence="2" id="KW-1185">Reference proteome</keyword>
<evidence type="ECO:0000313" key="2">
    <source>
        <dbReference type="Proteomes" id="UP000814128"/>
    </source>
</evidence>
<reference evidence="1" key="2">
    <citation type="journal article" date="2022" name="New Phytol.">
        <title>Evolutionary transition to the ectomycorrhizal habit in the genomes of a hyperdiverse lineage of mushroom-forming fungi.</title>
        <authorList>
            <person name="Looney B."/>
            <person name="Miyauchi S."/>
            <person name="Morin E."/>
            <person name="Drula E."/>
            <person name="Courty P.E."/>
            <person name="Kohler A."/>
            <person name="Kuo A."/>
            <person name="LaButti K."/>
            <person name="Pangilinan J."/>
            <person name="Lipzen A."/>
            <person name="Riley R."/>
            <person name="Andreopoulos W."/>
            <person name="He G."/>
            <person name="Johnson J."/>
            <person name="Nolan M."/>
            <person name="Tritt A."/>
            <person name="Barry K.W."/>
            <person name="Grigoriev I.V."/>
            <person name="Nagy L.G."/>
            <person name="Hibbett D."/>
            <person name="Henrissat B."/>
            <person name="Matheny P.B."/>
            <person name="Labbe J."/>
            <person name="Martin F.M."/>
        </authorList>
    </citation>
    <scope>NUCLEOTIDE SEQUENCE</scope>
    <source>
        <strain evidence="1">EC-137</strain>
    </source>
</reference>
<dbReference type="EMBL" id="MU274359">
    <property type="protein sequence ID" value="KAI0026599.1"/>
    <property type="molecule type" value="Genomic_DNA"/>
</dbReference>
<accession>A0ACB8Q4D3</accession>
<gene>
    <name evidence="1" type="ORF">K488DRAFT_92253</name>
</gene>
<name>A0ACB8Q4D3_9AGAM</name>